<evidence type="ECO:0000259" key="2">
    <source>
        <dbReference type="Pfam" id="PF24181"/>
    </source>
</evidence>
<dbReference type="InterPro" id="IPR011989">
    <property type="entry name" value="ARM-like"/>
</dbReference>
<feature type="domain" description="TTI1 C-terminal TPR" evidence="2">
    <location>
        <begin position="674"/>
        <end position="882"/>
    </location>
</feature>
<dbReference type="EMBL" id="JAKKPZ010000007">
    <property type="protein sequence ID" value="KAI1719057.1"/>
    <property type="molecule type" value="Genomic_DNA"/>
</dbReference>
<comment type="caution">
    <text evidence="3">The sequence shown here is derived from an EMBL/GenBank/DDBJ whole genome shotgun (WGS) entry which is preliminary data.</text>
</comment>
<name>A0AAD4N6S0_9BILA</name>
<evidence type="ECO:0000313" key="4">
    <source>
        <dbReference type="Proteomes" id="UP001201812"/>
    </source>
</evidence>
<gene>
    <name evidence="3" type="ORF">DdX_06178</name>
</gene>
<dbReference type="Pfam" id="PF24181">
    <property type="entry name" value="TPR_TTI1_C"/>
    <property type="match status" value="1"/>
</dbReference>
<dbReference type="Pfam" id="PF21547">
    <property type="entry name" value="TTI1"/>
    <property type="match status" value="1"/>
</dbReference>
<dbReference type="PANTHER" id="PTHR18460">
    <property type="entry name" value="TEL2 INTERACTING PROTEIN 1 TTI1 FAMILY MEMBER"/>
    <property type="match status" value="1"/>
</dbReference>
<dbReference type="InterPro" id="IPR052587">
    <property type="entry name" value="TELO2-interacting_protein_1"/>
</dbReference>
<dbReference type="InterPro" id="IPR049362">
    <property type="entry name" value="TTI1_rpt"/>
</dbReference>
<accession>A0AAD4N6S0</accession>
<dbReference type="InterPro" id="IPR016024">
    <property type="entry name" value="ARM-type_fold"/>
</dbReference>
<feature type="compositionally biased region" description="Basic and acidic residues" evidence="1">
    <location>
        <begin position="664"/>
        <end position="673"/>
    </location>
</feature>
<dbReference type="Gene3D" id="1.25.10.10">
    <property type="entry name" value="Leucine-rich Repeat Variant"/>
    <property type="match status" value="1"/>
</dbReference>
<feature type="compositionally biased region" description="Low complexity" evidence="1">
    <location>
        <begin position="179"/>
        <end position="191"/>
    </location>
</feature>
<proteinExistence type="predicted"/>
<dbReference type="PANTHER" id="PTHR18460:SF3">
    <property type="entry name" value="TELO2-INTERACTING PROTEIN 1 HOMOLOG"/>
    <property type="match status" value="1"/>
</dbReference>
<protein>
    <submittedName>
        <fullName evidence="3">TELO2-interacting protein 1 like protein</fullName>
    </submittedName>
</protein>
<reference evidence="3" key="1">
    <citation type="submission" date="2022-01" db="EMBL/GenBank/DDBJ databases">
        <title>Genome Sequence Resource for Two Populations of Ditylenchus destructor, the Migratory Endoparasitic Phytonematode.</title>
        <authorList>
            <person name="Zhang H."/>
            <person name="Lin R."/>
            <person name="Xie B."/>
        </authorList>
    </citation>
    <scope>NUCLEOTIDE SEQUENCE</scope>
    <source>
        <strain evidence="3">BazhouSP</strain>
    </source>
</reference>
<dbReference type="Proteomes" id="UP001201812">
    <property type="component" value="Unassembled WGS sequence"/>
</dbReference>
<evidence type="ECO:0000256" key="1">
    <source>
        <dbReference type="SAM" id="MobiDB-lite"/>
    </source>
</evidence>
<organism evidence="3 4">
    <name type="scientific">Ditylenchus destructor</name>
    <dbReference type="NCBI Taxonomy" id="166010"/>
    <lineage>
        <taxon>Eukaryota</taxon>
        <taxon>Metazoa</taxon>
        <taxon>Ecdysozoa</taxon>
        <taxon>Nematoda</taxon>
        <taxon>Chromadorea</taxon>
        <taxon>Rhabditida</taxon>
        <taxon>Tylenchina</taxon>
        <taxon>Tylenchomorpha</taxon>
        <taxon>Sphaerularioidea</taxon>
        <taxon>Anguinidae</taxon>
        <taxon>Anguininae</taxon>
        <taxon>Ditylenchus</taxon>
    </lineage>
</organism>
<keyword evidence="4" id="KW-1185">Reference proteome</keyword>
<feature type="region of interest" description="Disordered" evidence="1">
    <location>
        <begin position="179"/>
        <end position="203"/>
    </location>
</feature>
<evidence type="ECO:0000313" key="3">
    <source>
        <dbReference type="EMBL" id="KAI1719057.1"/>
    </source>
</evidence>
<sequence length="896" mass="100468">MTPPLWQHMHGMLSKYLIELSPQPSKRSIDKKLSDAKARLDSEKLSKLLNSLYDLLVAIFCYDECRNNFLSAQSRPAYGSLVYALLDIFGDSSRDSVIRLNAARCLKLLVDVRHKEKNGGTLAVILPGFLARCQRIALDNANAAVSYRVPQCAIQIIGSLLCCTMCTDKFSHNAYVPSSASTTSSTNPANNIRTSSGGDTNPLEIERDNNWYNMAASKVLPQLSTLVSLLCSNNNHHIRLATLELMNDVTETCSSVFGKSELAQICIDLCAVLLRDPHIEVQKSANDLLTRLHKNDSRFVLKFTSQKLSKMLRTFARSLKNSSSGLALLQNLTNCLLILGTESLSRLMLASSDFVNNLVISILSIVRIEKKRLLISASGTQGCASFLDSIPLCYGIRVQQLSELAEILAGTNEVDSVFNSILENMRSCDIDGKIAGAVLLIMLASTSRYRCSTDVQHISLQTFVTSAIDMLASLENSLEEDIDDSKIHDNDKPHSDESCLAGVLSFGIAIAVSKMPPEEHNCKSVIDVLYELLKWTSSPNYFVKEAACNGLELLANKDGFTDLSDFLLTNASYIVFKISLRSRDFLSYPRSPLVLSEMLERCTDPKMFDQTRHIVDEFLLALDRSDQKKTTFLLQAVRSYIRALRRWFPELRPEPKLYGVPTTSEREPSRRCSDDEENQEDEAADIYAMCEDERKNKPSPLIQSAVHVLNRTKHMISLSYLPIQLFVIDILDDALLFVRYFEDDLLPMIHQNWFGLVRKMNAGWSRTDIADSQKIVASRAVEVAETMCRVSGHFVYLKIAHELSPKIFEYLQTSKDQKECQLRTYTQTAAYRLQLTILKAIPTFVTECNLSEEHRQPLVEMLNVYANTAKLPQTLRDTATNSLALCLDNKVTATNT</sequence>
<dbReference type="GO" id="GO:0005737">
    <property type="term" value="C:cytoplasm"/>
    <property type="evidence" value="ECO:0007669"/>
    <property type="project" value="TreeGrafter"/>
</dbReference>
<feature type="region of interest" description="Disordered" evidence="1">
    <location>
        <begin position="658"/>
        <end position="680"/>
    </location>
</feature>
<dbReference type="AlphaFoldDB" id="A0AAD4N6S0"/>
<dbReference type="SUPFAM" id="SSF48371">
    <property type="entry name" value="ARM repeat"/>
    <property type="match status" value="1"/>
</dbReference>
<dbReference type="InterPro" id="IPR057567">
    <property type="entry name" value="TPR_TTI1_C"/>
</dbReference>